<sequence>MAAGAGNGPAAVAKDVGGDKQLLADAAAATPAELDILPATADKGGAAVATDGLAGGVAGAVAAGGRGVAALAVVAVAGPAAGDRDAAGDGPATKVVAAATAAATDEIFLAVATDGKVATAGVAVRGAGAGAGPPGGITSGADGGPAMAGTAAASAATTDGLQAAAATGC</sequence>
<dbReference type="Proteomes" id="UP000798662">
    <property type="component" value="Chromosome 2"/>
</dbReference>
<keyword evidence="2" id="KW-1185">Reference proteome</keyword>
<organism evidence="1 2">
    <name type="scientific">Pyropia yezoensis</name>
    <name type="common">Susabi-nori</name>
    <name type="synonym">Porphyra yezoensis</name>
    <dbReference type="NCBI Taxonomy" id="2788"/>
    <lineage>
        <taxon>Eukaryota</taxon>
        <taxon>Rhodophyta</taxon>
        <taxon>Bangiophyceae</taxon>
        <taxon>Bangiales</taxon>
        <taxon>Bangiaceae</taxon>
        <taxon>Pyropia</taxon>
    </lineage>
</organism>
<dbReference type="EMBL" id="CM020619">
    <property type="protein sequence ID" value="KAK1864386.1"/>
    <property type="molecule type" value="Genomic_DNA"/>
</dbReference>
<reference evidence="1" key="1">
    <citation type="submission" date="2019-11" db="EMBL/GenBank/DDBJ databases">
        <title>Nori genome reveals adaptations in red seaweeds to the harsh intertidal environment.</title>
        <authorList>
            <person name="Wang D."/>
            <person name="Mao Y."/>
        </authorList>
    </citation>
    <scope>NUCLEOTIDE SEQUENCE</scope>
    <source>
        <tissue evidence="1">Gametophyte</tissue>
    </source>
</reference>
<protein>
    <submittedName>
        <fullName evidence="1">Uncharacterized protein</fullName>
    </submittedName>
</protein>
<evidence type="ECO:0000313" key="2">
    <source>
        <dbReference type="Proteomes" id="UP000798662"/>
    </source>
</evidence>
<comment type="caution">
    <text evidence="1">The sequence shown here is derived from an EMBL/GenBank/DDBJ whole genome shotgun (WGS) entry which is preliminary data.</text>
</comment>
<name>A0ACC3C345_PYRYE</name>
<gene>
    <name evidence="1" type="ORF">I4F81_006934</name>
</gene>
<proteinExistence type="predicted"/>
<evidence type="ECO:0000313" key="1">
    <source>
        <dbReference type="EMBL" id="KAK1864386.1"/>
    </source>
</evidence>
<accession>A0ACC3C345</accession>